<gene>
    <name evidence="1" type="ORF">RRG08_055905</name>
</gene>
<dbReference type="Proteomes" id="UP001283361">
    <property type="component" value="Unassembled WGS sequence"/>
</dbReference>
<dbReference type="AlphaFoldDB" id="A0AAE1CSF1"/>
<sequence length="85" mass="9359">MTVVTPRAEQLSIAQATVLLCDARYLRAPIARNSTSPRVRVGSNACTVSRSKSECRNVLVKMQSNWLTRVSLKAGKLELPAARFN</sequence>
<keyword evidence="2" id="KW-1185">Reference proteome</keyword>
<evidence type="ECO:0000313" key="2">
    <source>
        <dbReference type="Proteomes" id="UP001283361"/>
    </source>
</evidence>
<organism evidence="1 2">
    <name type="scientific">Elysia crispata</name>
    <name type="common">lettuce slug</name>
    <dbReference type="NCBI Taxonomy" id="231223"/>
    <lineage>
        <taxon>Eukaryota</taxon>
        <taxon>Metazoa</taxon>
        <taxon>Spiralia</taxon>
        <taxon>Lophotrochozoa</taxon>
        <taxon>Mollusca</taxon>
        <taxon>Gastropoda</taxon>
        <taxon>Heterobranchia</taxon>
        <taxon>Euthyneura</taxon>
        <taxon>Panpulmonata</taxon>
        <taxon>Sacoglossa</taxon>
        <taxon>Placobranchoidea</taxon>
        <taxon>Plakobranchidae</taxon>
        <taxon>Elysia</taxon>
    </lineage>
</organism>
<proteinExistence type="predicted"/>
<protein>
    <submittedName>
        <fullName evidence="1">Uncharacterized protein</fullName>
    </submittedName>
</protein>
<evidence type="ECO:0000313" key="1">
    <source>
        <dbReference type="EMBL" id="KAK3732322.1"/>
    </source>
</evidence>
<reference evidence="1" key="1">
    <citation type="journal article" date="2023" name="G3 (Bethesda)">
        <title>A reference genome for the long-term kleptoplast-retaining sea slug Elysia crispata morphotype clarki.</title>
        <authorList>
            <person name="Eastman K.E."/>
            <person name="Pendleton A.L."/>
            <person name="Shaikh M.A."/>
            <person name="Suttiyut T."/>
            <person name="Ogas R."/>
            <person name="Tomko P."/>
            <person name="Gavelis G."/>
            <person name="Widhalm J.R."/>
            <person name="Wisecaver J.H."/>
        </authorList>
    </citation>
    <scope>NUCLEOTIDE SEQUENCE</scope>
    <source>
        <strain evidence="1">ECLA1</strain>
    </source>
</reference>
<comment type="caution">
    <text evidence="1">The sequence shown here is derived from an EMBL/GenBank/DDBJ whole genome shotgun (WGS) entry which is preliminary data.</text>
</comment>
<name>A0AAE1CSF1_9GAST</name>
<accession>A0AAE1CSF1</accession>
<dbReference type="EMBL" id="JAWDGP010006973">
    <property type="protein sequence ID" value="KAK3732322.1"/>
    <property type="molecule type" value="Genomic_DNA"/>
</dbReference>